<evidence type="ECO:0000259" key="6">
    <source>
        <dbReference type="Pfam" id="PF12851"/>
    </source>
</evidence>
<dbReference type="GeneID" id="19207149"/>
<comment type="cofactor">
    <cofactor evidence="1">
        <name>Fe(2+)</name>
        <dbReference type="ChEBI" id="CHEBI:29033"/>
    </cofactor>
</comment>
<evidence type="ECO:0000256" key="3">
    <source>
        <dbReference type="ARBA" id="ARBA00022964"/>
    </source>
</evidence>
<dbReference type="GO" id="GO:0051213">
    <property type="term" value="F:dioxygenase activity"/>
    <property type="evidence" value="ECO:0007669"/>
    <property type="project" value="UniProtKB-KW"/>
</dbReference>
<protein>
    <recommendedName>
        <fullName evidence="6">2OGFeDO JBP1/TET oxygenase domain-containing protein</fullName>
    </recommendedName>
</protein>
<keyword evidence="5" id="KW-0408">Iron</keyword>
<dbReference type="Pfam" id="PF12851">
    <property type="entry name" value="Tet_JBP"/>
    <property type="match status" value="1"/>
</dbReference>
<comment type="caution">
    <text evidence="7">The sequence shown here is derived from an EMBL/GenBank/DDBJ whole genome shotgun (WGS) entry which is preliminary data.</text>
</comment>
<dbReference type="AlphaFoldDB" id="A0A5M3N7V4"/>
<evidence type="ECO:0000313" key="8">
    <source>
        <dbReference type="Proteomes" id="UP000053558"/>
    </source>
</evidence>
<dbReference type="InterPro" id="IPR024779">
    <property type="entry name" value="2OGFeDO_JBP1/TET_oxygenase_dom"/>
</dbReference>
<keyword evidence="8" id="KW-1185">Reference proteome</keyword>
<feature type="domain" description="2OGFeDO JBP1/TET oxygenase" evidence="6">
    <location>
        <begin position="6"/>
        <end position="132"/>
    </location>
</feature>
<gene>
    <name evidence="7" type="ORF">CONPUDRAFT_46538</name>
</gene>
<keyword evidence="4" id="KW-0560">Oxidoreductase</keyword>
<dbReference type="KEGG" id="cput:CONPUDRAFT_46538"/>
<sequence>WVEASKNTFALMSSILSIVNPAQYRQGLRCMRRLGRKEAVKDSVGMWGSVFNAVTVLANRESLFHRDGSGRFEWFDMLATYGRYTDGQLSLPAAGLDLHYRPGTVVPFCGNVLRHGVPHCNGERICLAYYMRHKLHVQTKTGPTDWAYSSDT</sequence>
<accession>A0A5M3N7V4</accession>
<organism evidence="7 8">
    <name type="scientific">Coniophora puteana (strain RWD-64-598)</name>
    <name type="common">Brown rot fungus</name>
    <dbReference type="NCBI Taxonomy" id="741705"/>
    <lineage>
        <taxon>Eukaryota</taxon>
        <taxon>Fungi</taxon>
        <taxon>Dikarya</taxon>
        <taxon>Basidiomycota</taxon>
        <taxon>Agaricomycotina</taxon>
        <taxon>Agaricomycetes</taxon>
        <taxon>Agaricomycetidae</taxon>
        <taxon>Boletales</taxon>
        <taxon>Coniophorineae</taxon>
        <taxon>Coniophoraceae</taxon>
        <taxon>Coniophora</taxon>
    </lineage>
</organism>
<dbReference type="GO" id="GO:0046872">
    <property type="term" value="F:metal ion binding"/>
    <property type="evidence" value="ECO:0007669"/>
    <property type="project" value="UniProtKB-KW"/>
</dbReference>
<keyword evidence="2" id="KW-0479">Metal-binding</keyword>
<reference evidence="8" key="1">
    <citation type="journal article" date="2012" name="Science">
        <title>The Paleozoic origin of enzymatic lignin decomposition reconstructed from 31 fungal genomes.</title>
        <authorList>
            <person name="Floudas D."/>
            <person name="Binder M."/>
            <person name="Riley R."/>
            <person name="Barry K."/>
            <person name="Blanchette R.A."/>
            <person name="Henrissat B."/>
            <person name="Martinez A.T."/>
            <person name="Otillar R."/>
            <person name="Spatafora J.W."/>
            <person name="Yadav J.S."/>
            <person name="Aerts A."/>
            <person name="Benoit I."/>
            <person name="Boyd A."/>
            <person name="Carlson A."/>
            <person name="Copeland A."/>
            <person name="Coutinho P.M."/>
            <person name="de Vries R.P."/>
            <person name="Ferreira P."/>
            <person name="Findley K."/>
            <person name="Foster B."/>
            <person name="Gaskell J."/>
            <person name="Glotzer D."/>
            <person name="Gorecki P."/>
            <person name="Heitman J."/>
            <person name="Hesse C."/>
            <person name="Hori C."/>
            <person name="Igarashi K."/>
            <person name="Jurgens J.A."/>
            <person name="Kallen N."/>
            <person name="Kersten P."/>
            <person name="Kohler A."/>
            <person name="Kuees U."/>
            <person name="Kumar T.K.A."/>
            <person name="Kuo A."/>
            <person name="LaButti K."/>
            <person name="Larrondo L.F."/>
            <person name="Lindquist E."/>
            <person name="Ling A."/>
            <person name="Lombard V."/>
            <person name="Lucas S."/>
            <person name="Lundell T."/>
            <person name="Martin R."/>
            <person name="McLaughlin D.J."/>
            <person name="Morgenstern I."/>
            <person name="Morin E."/>
            <person name="Murat C."/>
            <person name="Nagy L.G."/>
            <person name="Nolan M."/>
            <person name="Ohm R.A."/>
            <person name="Patyshakuliyeva A."/>
            <person name="Rokas A."/>
            <person name="Ruiz-Duenas F.J."/>
            <person name="Sabat G."/>
            <person name="Salamov A."/>
            <person name="Samejima M."/>
            <person name="Schmutz J."/>
            <person name="Slot J.C."/>
            <person name="St John F."/>
            <person name="Stenlid J."/>
            <person name="Sun H."/>
            <person name="Sun S."/>
            <person name="Syed K."/>
            <person name="Tsang A."/>
            <person name="Wiebenga A."/>
            <person name="Young D."/>
            <person name="Pisabarro A."/>
            <person name="Eastwood D.C."/>
            <person name="Martin F."/>
            <person name="Cullen D."/>
            <person name="Grigoriev I.V."/>
            <person name="Hibbett D.S."/>
        </authorList>
    </citation>
    <scope>NUCLEOTIDE SEQUENCE [LARGE SCALE GENOMIC DNA]</scope>
    <source>
        <strain evidence="8">RWD-64-598 SS2</strain>
    </source>
</reference>
<evidence type="ECO:0000256" key="4">
    <source>
        <dbReference type="ARBA" id="ARBA00023002"/>
    </source>
</evidence>
<dbReference type="OMA" id="CNGERIC"/>
<dbReference type="OrthoDB" id="3259298at2759"/>
<evidence type="ECO:0000256" key="1">
    <source>
        <dbReference type="ARBA" id="ARBA00001954"/>
    </source>
</evidence>
<keyword evidence="3" id="KW-0223">Dioxygenase</keyword>
<feature type="non-terminal residue" evidence="7">
    <location>
        <position position="1"/>
    </location>
</feature>
<dbReference type="EMBL" id="JH711573">
    <property type="protein sequence ID" value="EIW87378.1"/>
    <property type="molecule type" value="Genomic_DNA"/>
</dbReference>
<proteinExistence type="predicted"/>
<dbReference type="Proteomes" id="UP000053558">
    <property type="component" value="Unassembled WGS sequence"/>
</dbReference>
<dbReference type="Gene3D" id="3.60.130.30">
    <property type="match status" value="1"/>
</dbReference>
<evidence type="ECO:0000313" key="7">
    <source>
        <dbReference type="EMBL" id="EIW87378.1"/>
    </source>
</evidence>
<name>A0A5M3N7V4_CONPW</name>
<evidence type="ECO:0000256" key="2">
    <source>
        <dbReference type="ARBA" id="ARBA00022723"/>
    </source>
</evidence>
<evidence type="ECO:0000256" key="5">
    <source>
        <dbReference type="ARBA" id="ARBA00023004"/>
    </source>
</evidence>
<dbReference type="RefSeq" id="XP_007762598.1">
    <property type="nucleotide sequence ID" value="XM_007764408.1"/>
</dbReference>